<keyword evidence="3" id="KW-0479">Metal-binding</keyword>
<dbReference type="PANTHER" id="PTHR23235">
    <property type="entry name" value="KRUEPPEL-LIKE TRANSCRIPTION FACTOR"/>
    <property type="match status" value="1"/>
</dbReference>
<keyword evidence="5 10" id="KW-0863">Zinc-finger</keyword>
<feature type="domain" description="C2H2-type" evidence="12">
    <location>
        <begin position="132"/>
        <end position="159"/>
    </location>
</feature>
<protein>
    <recommendedName>
        <fullName evidence="12">C2H2-type domain-containing protein</fullName>
    </recommendedName>
</protein>
<dbReference type="GO" id="GO:0000981">
    <property type="term" value="F:DNA-binding transcription factor activity, RNA polymerase II-specific"/>
    <property type="evidence" value="ECO:0007669"/>
    <property type="project" value="TreeGrafter"/>
</dbReference>
<dbReference type="EMBL" id="JBBHLL010000214">
    <property type="protein sequence ID" value="KAK7809679.1"/>
    <property type="molecule type" value="Genomic_DNA"/>
</dbReference>
<evidence type="ECO:0000256" key="3">
    <source>
        <dbReference type="ARBA" id="ARBA00022723"/>
    </source>
</evidence>
<keyword evidence="6" id="KW-0862">Zinc</keyword>
<dbReference type="GO" id="GO:0005634">
    <property type="term" value="C:nucleus"/>
    <property type="evidence" value="ECO:0007669"/>
    <property type="project" value="UniProtKB-SubCell"/>
</dbReference>
<sequence length="400" mass="43882">MAQASLLACEGLAGVSLVPTAASKKMMLSQIASKQAENGERAGSPDVLRCSSQGHRKDTDKSRSRKDDDSLAESSHSKKTVKKAVADRVFVQQLELDLWRADRNLYDMPDCCPQVVVVEQNGSFQVKIPKNFICEHCFGAFRSSYHLKRHILIHTGEKPFECDVCDMRFIQKYHLERHKRVHSGEKPYQCERCHQVRVAVLSSFHIMEKLKFREVNSPRAAGESRADIWSNLSTAVRRSDVTSALGGPVTGDESDSDQHLLDALLSLTLSVFLGQTDYSDTSGCAKDASPRRLMGSFLYRHGGPPKSTPLCSDGPTTTPSEPVPFLEEWPQSSVVQRQCLMGSAQVPFGGNLGGVAHAALSSGQLVLVMAVATSLSWTPETRQQLSRVVGVKVDCPLVPS</sequence>
<dbReference type="FunFam" id="3.30.160.60:FF:000230">
    <property type="entry name" value="Zinc finger protein 148"/>
    <property type="match status" value="1"/>
</dbReference>
<evidence type="ECO:0000256" key="4">
    <source>
        <dbReference type="ARBA" id="ARBA00022737"/>
    </source>
</evidence>
<evidence type="ECO:0000256" key="10">
    <source>
        <dbReference type="PROSITE-ProRule" id="PRU00042"/>
    </source>
</evidence>
<evidence type="ECO:0000256" key="1">
    <source>
        <dbReference type="ARBA" id="ARBA00004123"/>
    </source>
</evidence>
<comment type="caution">
    <text evidence="13">The sequence shown here is derived from an EMBL/GenBank/DDBJ whole genome shotgun (WGS) entry which is preliminary data.</text>
</comment>
<keyword evidence="4" id="KW-0677">Repeat</keyword>
<dbReference type="PROSITE" id="PS50157">
    <property type="entry name" value="ZINC_FINGER_C2H2_2"/>
    <property type="match status" value="2"/>
</dbReference>
<feature type="domain" description="C2H2-type" evidence="12">
    <location>
        <begin position="160"/>
        <end position="187"/>
    </location>
</feature>
<keyword evidence="7" id="KW-0805">Transcription regulation</keyword>
<evidence type="ECO:0000256" key="8">
    <source>
        <dbReference type="ARBA" id="ARBA00023163"/>
    </source>
</evidence>
<dbReference type="SMART" id="SM00355">
    <property type="entry name" value="ZnF_C2H2"/>
    <property type="match status" value="2"/>
</dbReference>
<keyword evidence="8" id="KW-0804">Transcription</keyword>
<organism evidence="13 14">
    <name type="scientific">Myodes glareolus</name>
    <name type="common">Bank vole</name>
    <name type="synonym">Clethrionomys glareolus</name>
    <dbReference type="NCBI Taxonomy" id="447135"/>
    <lineage>
        <taxon>Eukaryota</taxon>
        <taxon>Metazoa</taxon>
        <taxon>Chordata</taxon>
        <taxon>Craniata</taxon>
        <taxon>Vertebrata</taxon>
        <taxon>Euteleostomi</taxon>
        <taxon>Mammalia</taxon>
        <taxon>Eutheria</taxon>
        <taxon>Euarchontoglires</taxon>
        <taxon>Glires</taxon>
        <taxon>Rodentia</taxon>
        <taxon>Myomorpha</taxon>
        <taxon>Muroidea</taxon>
        <taxon>Cricetidae</taxon>
        <taxon>Arvicolinae</taxon>
        <taxon>Myodes</taxon>
    </lineage>
</organism>
<dbReference type="PROSITE" id="PS00028">
    <property type="entry name" value="ZINC_FINGER_C2H2_1"/>
    <property type="match status" value="2"/>
</dbReference>
<dbReference type="Gene3D" id="3.30.160.60">
    <property type="entry name" value="Classic Zinc Finger"/>
    <property type="match status" value="2"/>
</dbReference>
<feature type="region of interest" description="Disordered" evidence="11">
    <location>
        <begin position="33"/>
        <end position="77"/>
    </location>
</feature>
<dbReference type="Proteomes" id="UP001488838">
    <property type="component" value="Unassembled WGS sequence"/>
</dbReference>
<gene>
    <name evidence="13" type="ORF">U0070_010475</name>
</gene>
<evidence type="ECO:0000256" key="2">
    <source>
        <dbReference type="ARBA" id="ARBA00006991"/>
    </source>
</evidence>
<evidence type="ECO:0000259" key="12">
    <source>
        <dbReference type="PROSITE" id="PS50157"/>
    </source>
</evidence>
<keyword evidence="14" id="KW-1185">Reference proteome</keyword>
<evidence type="ECO:0000256" key="5">
    <source>
        <dbReference type="ARBA" id="ARBA00022771"/>
    </source>
</evidence>
<comment type="similarity">
    <text evidence="2">Belongs to the krueppel C2H2-type zinc-finger protein family.</text>
</comment>
<evidence type="ECO:0000256" key="7">
    <source>
        <dbReference type="ARBA" id="ARBA00023015"/>
    </source>
</evidence>
<evidence type="ECO:0000313" key="14">
    <source>
        <dbReference type="Proteomes" id="UP001488838"/>
    </source>
</evidence>
<name>A0AAW0I5Y6_MYOGA</name>
<dbReference type="AlphaFoldDB" id="A0AAW0I5Y6"/>
<comment type="subcellular location">
    <subcellularLocation>
        <location evidence="1">Nucleus</location>
    </subcellularLocation>
</comment>
<dbReference type="InterPro" id="IPR013087">
    <property type="entry name" value="Znf_C2H2_type"/>
</dbReference>
<evidence type="ECO:0000256" key="9">
    <source>
        <dbReference type="ARBA" id="ARBA00023242"/>
    </source>
</evidence>
<proteinExistence type="inferred from homology"/>
<feature type="compositionally biased region" description="Basic and acidic residues" evidence="11">
    <location>
        <begin position="55"/>
        <end position="69"/>
    </location>
</feature>
<dbReference type="InterPro" id="IPR036236">
    <property type="entry name" value="Znf_C2H2_sf"/>
</dbReference>
<dbReference type="PANTHER" id="PTHR23235:SF155">
    <property type="entry name" value="EARLY GROWTH RESPONSE 4-RELATED"/>
    <property type="match status" value="1"/>
</dbReference>
<evidence type="ECO:0000256" key="11">
    <source>
        <dbReference type="SAM" id="MobiDB-lite"/>
    </source>
</evidence>
<evidence type="ECO:0000313" key="13">
    <source>
        <dbReference type="EMBL" id="KAK7809679.1"/>
    </source>
</evidence>
<keyword evidence="9" id="KW-0539">Nucleus</keyword>
<dbReference type="SUPFAM" id="SSF57667">
    <property type="entry name" value="beta-beta-alpha zinc fingers"/>
    <property type="match status" value="1"/>
</dbReference>
<dbReference type="GO" id="GO:0008270">
    <property type="term" value="F:zinc ion binding"/>
    <property type="evidence" value="ECO:0007669"/>
    <property type="project" value="UniProtKB-KW"/>
</dbReference>
<dbReference type="FunFam" id="3.30.160.60:FF:000042">
    <property type="entry name" value="Zinc finger protein 148"/>
    <property type="match status" value="1"/>
</dbReference>
<evidence type="ECO:0000256" key="6">
    <source>
        <dbReference type="ARBA" id="ARBA00022833"/>
    </source>
</evidence>
<dbReference type="GO" id="GO:0000978">
    <property type="term" value="F:RNA polymerase II cis-regulatory region sequence-specific DNA binding"/>
    <property type="evidence" value="ECO:0007669"/>
    <property type="project" value="TreeGrafter"/>
</dbReference>
<accession>A0AAW0I5Y6</accession>
<reference evidence="13 14" key="1">
    <citation type="journal article" date="2023" name="bioRxiv">
        <title>Conserved and derived expression patterns and positive selection on dental genes reveal complex evolutionary context of ever-growing rodent molars.</title>
        <authorList>
            <person name="Calamari Z.T."/>
            <person name="Song A."/>
            <person name="Cohen E."/>
            <person name="Akter M."/>
            <person name="Roy R.D."/>
            <person name="Hallikas O."/>
            <person name="Christensen M.M."/>
            <person name="Li P."/>
            <person name="Marangoni P."/>
            <person name="Jernvall J."/>
            <person name="Klein O.D."/>
        </authorList>
    </citation>
    <scope>NUCLEOTIDE SEQUENCE [LARGE SCALE GENOMIC DNA]</scope>
    <source>
        <strain evidence="13">V071</strain>
    </source>
</reference>
<dbReference type="Pfam" id="PF00096">
    <property type="entry name" value="zf-C2H2"/>
    <property type="match status" value="2"/>
</dbReference>